<dbReference type="SUPFAM" id="SSF117856">
    <property type="entry name" value="AF0104/ALDC/Ptd012-like"/>
    <property type="match status" value="1"/>
</dbReference>
<evidence type="ECO:0000259" key="6">
    <source>
        <dbReference type="PROSITE" id="PS51742"/>
    </source>
</evidence>
<dbReference type="Pfam" id="PF03479">
    <property type="entry name" value="PCC"/>
    <property type="match status" value="1"/>
</dbReference>
<dbReference type="PIRSF" id="PIRSF016021">
    <property type="entry name" value="ESCAROLA"/>
    <property type="match status" value="1"/>
</dbReference>
<dbReference type="GO" id="GO:0003700">
    <property type="term" value="F:DNA-binding transcription factor activity"/>
    <property type="evidence" value="ECO:0007669"/>
    <property type="project" value="TreeGrafter"/>
</dbReference>
<dbReference type="InterPro" id="IPR014476">
    <property type="entry name" value="AHL15-29"/>
</dbReference>
<dbReference type="STRING" id="35608.A0A2U1PBU0"/>
<dbReference type="PANTHER" id="PTHR31100:SF51">
    <property type="entry name" value="AT-HOOK MOTIF NUCLEAR-LOCALIZED PROTEIN 29"/>
    <property type="match status" value="1"/>
</dbReference>
<evidence type="ECO:0000313" key="7">
    <source>
        <dbReference type="EMBL" id="PWA83225.1"/>
    </source>
</evidence>
<proteinExistence type="predicted"/>
<dbReference type="PROSITE" id="PS51742">
    <property type="entry name" value="PPC"/>
    <property type="match status" value="1"/>
</dbReference>
<dbReference type="GO" id="GO:0003680">
    <property type="term" value="F:minor groove of adenine-thymine-rich DNA binding"/>
    <property type="evidence" value="ECO:0007669"/>
    <property type="project" value="UniProtKB-UniRule"/>
</dbReference>
<keyword evidence="3 4" id="KW-0804">Transcription</keyword>
<feature type="region of interest" description="Disordered" evidence="5">
    <location>
        <begin position="180"/>
        <end position="245"/>
    </location>
</feature>
<dbReference type="Proteomes" id="UP000245207">
    <property type="component" value="Unassembled WGS sequence"/>
</dbReference>
<dbReference type="Gene3D" id="3.30.1330.80">
    <property type="entry name" value="Hypothetical protein, similar to alpha- acetolactate decarboxylase, domain 2"/>
    <property type="match status" value="1"/>
</dbReference>
<keyword evidence="4" id="KW-0539">Nucleus</keyword>
<evidence type="ECO:0000256" key="1">
    <source>
        <dbReference type="ARBA" id="ARBA00023015"/>
    </source>
</evidence>
<evidence type="ECO:0000256" key="2">
    <source>
        <dbReference type="ARBA" id="ARBA00023125"/>
    </source>
</evidence>
<dbReference type="OrthoDB" id="2156856at2759"/>
<comment type="function">
    <text evidence="4">Transcription factor that specifically binds AT-rich DNA sequences related to the nuclear matrix attachment regions (MARs).</text>
</comment>
<dbReference type="EMBL" id="PKPP01001375">
    <property type="protein sequence ID" value="PWA83225.1"/>
    <property type="molecule type" value="Genomic_DNA"/>
</dbReference>
<protein>
    <recommendedName>
        <fullName evidence="4">AT-hook motif nuclear-localized protein</fullName>
    </recommendedName>
</protein>
<keyword evidence="2 4" id="KW-0238">DNA-binding</keyword>
<dbReference type="GO" id="GO:0010228">
    <property type="term" value="P:vegetative to reproductive phase transition of meristem"/>
    <property type="evidence" value="ECO:0007669"/>
    <property type="project" value="TreeGrafter"/>
</dbReference>
<evidence type="ECO:0000256" key="5">
    <source>
        <dbReference type="SAM" id="MobiDB-lite"/>
    </source>
</evidence>
<feature type="compositionally biased region" description="Acidic residues" evidence="5">
    <location>
        <begin position="180"/>
        <end position="189"/>
    </location>
</feature>
<reference evidence="7 8" key="1">
    <citation type="journal article" date="2018" name="Mol. Plant">
        <title>The genome of Artemisia annua provides insight into the evolution of Asteraceae family and artemisinin biosynthesis.</title>
        <authorList>
            <person name="Shen Q."/>
            <person name="Zhang L."/>
            <person name="Liao Z."/>
            <person name="Wang S."/>
            <person name="Yan T."/>
            <person name="Shi P."/>
            <person name="Liu M."/>
            <person name="Fu X."/>
            <person name="Pan Q."/>
            <person name="Wang Y."/>
            <person name="Lv Z."/>
            <person name="Lu X."/>
            <person name="Zhang F."/>
            <person name="Jiang W."/>
            <person name="Ma Y."/>
            <person name="Chen M."/>
            <person name="Hao X."/>
            <person name="Li L."/>
            <person name="Tang Y."/>
            <person name="Lv G."/>
            <person name="Zhou Y."/>
            <person name="Sun X."/>
            <person name="Brodelius P.E."/>
            <person name="Rose J.K.C."/>
            <person name="Tang K."/>
        </authorList>
    </citation>
    <scope>NUCLEOTIDE SEQUENCE [LARGE SCALE GENOMIC DNA]</scope>
    <source>
        <strain evidence="8">cv. Huhao1</strain>
        <tissue evidence="7">Leaf</tissue>
    </source>
</reference>
<dbReference type="InterPro" id="IPR005175">
    <property type="entry name" value="PPC_dom"/>
</dbReference>
<feature type="compositionally biased region" description="Low complexity" evidence="5">
    <location>
        <begin position="22"/>
        <end position="36"/>
    </location>
</feature>
<evidence type="ECO:0000256" key="3">
    <source>
        <dbReference type="ARBA" id="ARBA00023163"/>
    </source>
</evidence>
<keyword evidence="8" id="KW-1185">Reference proteome</keyword>
<evidence type="ECO:0000256" key="4">
    <source>
        <dbReference type="PIRNR" id="PIRNR016021"/>
    </source>
</evidence>
<dbReference type="GO" id="GO:0005634">
    <property type="term" value="C:nucleus"/>
    <property type="evidence" value="ECO:0007669"/>
    <property type="project" value="UniProtKB-SubCell"/>
</dbReference>
<feature type="domain" description="PPC" evidence="6">
    <location>
        <begin position="51"/>
        <end position="189"/>
    </location>
</feature>
<sequence length="245" mass="25544">MSYSSDHHNNNNQNNLDEQDHSSGPVRRTRGRPPGSKNKPKQPVFVTRDNPNALRSHVLEVCDGADIVESLAKFARSKGRAVSVMSGTGVVADVTLRQPADPPSDVVTLYGRFQILTITGTILPPPAPANAGGLSIFMGGVEGQVMGGIPIGPLIASGPVILIATSFANAVFERLPIDEPEEEEEEEENGASGKVQPTASQSSSVTSGGVGGVSVFNTTGDGNGGADYPFSGDVMNWGSNSRAPY</sequence>
<dbReference type="CDD" id="cd11378">
    <property type="entry name" value="DUF296"/>
    <property type="match status" value="1"/>
</dbReference>
<comment type="subcellular location">
    <subcellularLocation>
        <location evidence="4">Nucleus</location>
    </subcellularLocation>
</comment>
<gene>
    <name evidence="7" type="ORF">CTI12_AA170530</name>
</gene>
<organism evidence="7 8">
    <name type="scientific">Artemisia annua</name>
    <name type="common">Sweet wormwood</name>
    <dbReference type="NCBI Taxonomy" id="35608"/>
    <lineage>
        <taxon>Eukaryota</taxon>
        <taxon>Viridiplantae</taxon>
        <taxon>Streptophyta</taxon>
        <taxon>Embryophyta</taxon>
        <taxon>Tracheophyta</taxon>
        <taxon>Spermatophyta</taxon>
        <taxon>Magnoliopsida</taxon>
        <taxon>eudicotyledons</taxon>
        <taxon>Gunneridae</taxon>
        <taxon>Pentapetalae</taxon>
        <taxon>asterids</taxon>
        <taxon>campanulids</taxon>
        <taxon>Asterales</taxon>
        <taxon>Asteraceae</taxon>
        <taxon>Asteroideae</taxon>
        <taxon>Anthemideae</taxon>
        <taxon>Artemisiinae</taxon>
        <taxon>Artemisia</taxon>
    </lineage>
</organism>
<dbReference type="PANTHER" id="PTHR31100">
    <property type="entry name" value="AT-HOOK MOTIF NUCLEAR-LOCALIZED PROTEIN 15"/>
    <property type="match status" value="1"/>
</dbReference>
<comment type="caution">
    <text evidence="7">The sequence shown here is derived from an EMBL/GenBank/DDBJ whole genome shotgun (WGS) entry which is preliminary data.</text>
</comment>
<feature type="region of interest" description="Disordered" evidence="5">
    <location>
        <begin position="1"/>
        <end position="50"/>
    </location>
</feature>
<keyword evidence="1 4" id="KW-0805">Transcription regulation</keyword>
<dbReference type="AlphaFoldDB" id="A0A2U1PBU0"/>
<name>A0A2U1PBU0_ARTAN</name>
<accession>A0A2U1PBU0</accession>
<evidence type="ECO:0000313" key="8">
    <source>
        <dbReference type="Proteomes" id="UP000245207"/>
    </source>
</evidence>